<gene>
    <name evidence="1" type="ORF">CUNI_LOCUS9216</name>
</gene>
<evidence type="ECO:0000313" key="1">
    <source>
        <dbReference type="EMBL" id="CAG5123658.1"/>
    </source>
</evidence>
<dbReference type="GO" id="GO:0016485">
    <property type="term" value="P:protein processing"/>
    <property type="evidence" value="ECO:0007669"/>
    <property type="project" value="InterPro"/>
</dbReference>
<dbReference type="InterPro" id="IPR009003">
    <property type="entry name" value="Peptidase_S1_PA"/>
</dbReference>
<accession>A0A8S3Z5T3</accession>
<evidence type="ECO:0008006" key="3">
    <source>
        <dbReference type="Google" id="ProtNLM"/>
    </source>
</evidence>
<dbReference type="OrthoDB" id="17845at2759"/>
<dbReference type="SUPFAM" id="SSF50494">
    <property type="entry name" value="Trypsin-like serine proteases"/>
    <property type="match status" value="2"/>
</dbReference>
<dbReference type="Gene3D" id="2.40.10.10">
    <property type="entry name" value="Trypsin-like serine proteases"/>
    <property type="match status" value="3"/>
</dbReference>
<dbReference type="GO" id="GO:0005777">
    <property type="term" value="C:peroxisome"/>
    <property type="evidence" value="ECO:0007669"/>
    <property type="project" value="InterPro"/>
</dbReference>
<dbReference type="GO" id="GO:0031998">
    <property type="term" value="P:regulation of fatty acid beta-oxidation"/>
    <property type="evidence" value="ECO:0007669"/>
    <property type="project" value="TreeGrafter"/>
</dbReference>
<dbReference type="InterPro" id="IPR039245">
    <property type="entry name" value="TYSND1/DEG15"/>
</dbReference>
<keyword evidence="2" id="KW-1185">Reference proteome</keyword>
<dbReference type="EMBL" id="CAJHNH020001580">
    <property type="protein sequence ID" value="CAG5123658.1"/>
    <property type="molecule type" value="Genomic_DNA"/>
</dbReference>
<comment type="caution">
    <text evidence="1">The sequence shown here is derived from an EMBL/GenBank/DDBJ whole genome shotgun (WGS) entry which is preliminary data.</text>
</comment>
<dbReference type="AlphaFoldDB" id="A0A8S3Z5T3"/>
<protein>
    <recommendedName>
        <fullName evidence="3">Peroxisomal leader peptide-processing protease</fullName>
    </recommendedName>
</protein>
<organism evidence="1 2">
    <name type="scientific">Candidula unifasciata</name>
    <dbReference type="NCBI Taxonomy" id="100452"/>
    <lineage>
        <taxon>Eukaryota</taxon>
        <taxon>Metazoa</taxon>
        <taxon>Spiralia</taxon>
        <taxon>Lophotrochozoa</taxon>
        <taxon>Mollusca</taxon>
        <taxon>Gastropoda</taxon>
        <taxon>Heterobranchia</taxon>
        <taxon>Euthyneura</taxon>
        <taxon>Panpulmonata</taxon>
        <taxon>Eupulmonata</taxon>
        <taxon>Stylommatophora</taxon>
        <taxon>Helicina</taxon>
        <taxon>Helicoidea</taxon>
        <taxon>Geomitridae</taxon>
        <taxon>Candidula</taxon>
    </lineage>
</organism>
<name>A0A8S3Z5T3_9EUPU</name>
<feature type="non-terminal residue" evidence="1">
    <location>
        <position position="1"/>
    </location>
</feature>
<reference evidence="1" key="1">
    <citation type="submission" date="2021-04" db="EMBL/GenBank/DDBJ databases">
        <authorList>
            <consortium name="Molecular Ecology Group"/>
        </authorList>
    </citation>
    <scope>NUCLEOTIDE SEQUENCE</scope>
</reference>
<dbReference type="GO" id="GO:0004252">
    <property type="term" value="F:serine-type endopeptidase activity"/>
    <property type="evidence" value="ECO:0007669"/>
    <property type="project" value="InterPro"/>
</dbReference>
<dbReference type="PANTHER" id="PTHR21004">
    <property type="entry name" value="SERINE PROTEASE-RELATED"/>
    <property type="match status" value="1"/>
</dbReference>
<evidence type="ECO:0000313" key="2">
    <source>
        <dbReference type="Proteomes" id="UP000678393"/>
    </source>
</evidence>
<dbReference type="Pfam" id="PF13365">
    <property type="entry name" value="Trypsin_2"/>
    <property type="match status" value="1"/>
</dbReference>
<sequence length="594" mass="65359">MIFLTISLHVSKCFYFFYFHLDLTSNMTGQEDVLRALGCIVKMNIENIAEDCSACGILLSPSRGIILSHGSILTELCLKDKSLYSSLKHEHVIKGSDLHSSKFEVLIDDRWSTRFESTHPAPIARESSDNLSEPGRNTVTSASFIRVKCVLLYAFRNADFAKTLAKIMPDSNWTFTTDCSEDSTSEDSTSLQQHDMTDIDENNVCFNLLSYFLLLKIAPLSLNSQNNYLLSSLRPLLLKSHNCQIGDFAEIVATPFGSQNPLLFFNSFSRGVVCNVSGTQGCWILTDARCIPGSEGGPLFTGNDNQTRRLSGIIAASLCWKNKEWIGFSLACSLNSIYSALDFYMKAGRLKLWSESKDWIERNLLNGRSTLLSNTKNAPICKYVFILNCLYVRKRSLLSSTVAVRVGSTWGSGIIVDRDKGIILTCGHVVKDSHSFDVQIKPFQGSPRYKATLVYSSSGTFQKPYDIAILKCPQAVHSCPVYREPRICSPKLGERVFVVGHALFSTELDLQPSLCAGVIAKVVTFKGQSVMIQSTCAVHAGASGGPLLNTAGDLVGIVVCNTVDKGSNSSYPHINMSIPAVSVWPIVQSYLQTG</sequence>
<proteinExistence type="predicted"/>
<dbReference type="PANTHER" id="PTHR21004:SF0">
    <property type="entry name" value="PEROXISOMAL LEADER PEPTIDE-PROCESSING PROTEASE"/>
    <property type="match status" value="1"/>
</dbReference>
<dbReference type="Proteomes" id="UP000678393">
    <property type="component" value="Unassembled WGS sequence"/>
</dbReference>
<dbReference type="InterPro" id="IPR043504">
    <property type="entry name" value="Peptidase_S1_PA_chymotrypsin"/>
</dbReference>